<evidence type="ECO:0000256" key="1">
    <source>
        <dbReference type="SAM" id="MobiDB-lite"/>
    </source>
</evidence>
<gene>
    <name evidence="2" type="ORF">GGQ80_001803</name>
</gene>
<feature type="compositionally biased region" description="Basic and acidic residues" evidence="1">
    <location>
        <begin position="1"/>
        <end position="20"/>
    </location>
</feature>
<name>A0A840FE71_9SPHN</name>
<dbReference type="Proteomes" id="UP000529795">
    <property type="component" value="Unassembled WGS sequence"/>
</dbReference>
<feature type="region of interest" description="Disordered" evidence="1">
    <location>
        <begin position="1"/>
        <end position="39"/>
    </location>
</feature>
<comment type="caution">
    <text evidence="2">The sequence shown here is derived from an EMBL/GenBank/DDBJ whole genome shotgun (WGS) entry which is preliminary data.</text>
</comment>
<evidence type="ECO:0000313" key="3">
    <source>
        <dbReference type="Proteomes" id="UP000529795"/>
    </source>
</evidence>
<protein>
    <submittedName>
        <fullName evidence="2">Uncharacterized protein</fullName>
    </submittedName>
</protein>
<keyword evidence="3" id="KW-1185">Reference proteome</keyword>
<reference evidence="2 3" key="1">
    <citation type="submission" date="2020-08" db="EMBL/GenBank/DDBJ databases">
        <title>Genomic Encyclopedia of Type Strains, Phase IV (KMG-IV): sequencing the most valuable type-strain genomes for metagenomic binning, comparative biology and taxonomic classification.</title>
        <authorList>
            <person name="Goeker M."/>
        </authorList>
    </citation>
    <scope>NUCLEOTIDE SEQUENCE [LARGE SCALE GENOMIC DNA]</scope>
    <source>
        <strain evidence="2 3">YC6723</strain>
    </source>
</reference>
<feature type="compositionally biased region" description="Basic and acidic residues" evidence="1">
    <location>
        <begin position="29"/>
        <end position="39"/>
    </location>
</feature>
<organism evidence="2 3">
    <name type="scientific">Sphingomonas jinjuensis</name>
    <dbReference type="NCBI Taxonomy" id="535907"/>
    <lineage>
        <taxon>Bacteria</taxon>
        <taxon>Pseudomonadati</taxon>
        <taxon>Pseudomonadota</taxon>
        <taxon>Alphaproteobacteria</taxon>
        <taxon>Sphingomonadales</taxon>
        <taxon>Sphingomonadaceae</taxon>
        <taxon>Sphingomonas</taxon>
    </lineage>
</organism>
<accession>A0A840FE71</accession>
<evidence type="ECO:0000313" key="2">
    <source>
        <dbReference type="EMBL" id="MBB4153897.1"/>
    </source>
</evidence>
<dbReference type="AlphaFoldDB" id="A0A840FE71"/>
<sequence length="39" mass="4465">MDRGERRNGEDKYLCKKDKPSIGQLRIDGGNEREKSNGN</sequence>
<proteinExistence type="predicted"/>
<dbReference type="EMBL" id="JACIEV010000004">
    <property type="protein sequence ID" value="MBB4153897.1"/>
    <property type="molecule type" value="Genomic_DNA"/>
</dbReference>